<dbReference type="GO" id="GO:0005829">
    <property type="term" value="C:cytosol"/>
    <property type="evidence" value="ECO:0007669"/>
    <property type="project" value="TreeGrafter"/>
</dbReference>
<dbReference type="InterPro" id="IPR011006">
    <property type="entry name" value="CheY-like_superfamily"/>
</dbReference>
<evidence type="ECO:0000259" key="1">
    <source>
        <dbReference type="Pfam" id="PF13614"/>
    </source>
</evidence>
<dbReference type="GO" id="GO:0016887">
    <property type="term" value="F:ATP hydrolysis activity"/>
    <property type="evidence" value="ECO:0007669"/>
    <property type="project" value="TreeGrafter"/>
</dbReference>
<accession>A0A0P0RE07</accession>
<proteinExistence type="predicted"/>
<dbReference type="InterPro" id="IPR027417">
    <property type="entry name" value="P-loop_NTPase"/>
</dbReference>
<dbReference type="KEGG" id="bcai:K788_0005783"/>
<dbReference type="SUPFAM" id="SSF52172">
    <property type="entry name" value="CheY-like"/>
    <property type="match status" value="1"/>
</dbReference>
<dbReference type="RefSeq" id="WP_035988642.1">
    <property type="nucleotide sequence ID" value="NZ_CP012747.1"/>
</dbReference>
<sequence>MIDILLISSGPDRSGQIEQLLEGCGVAHRVRAVHGSVRYLRAHAASIKSADLLIVDDVGLEPQDMASIEEALSHVPQLNCMLVTPAPSTALLMAAMRAGVRHVLPWPLDAQAFAAELSHVWGKKTAGARREGRVVALTSCKGGTGTSFIAMNLAHALATQRGKRVLLVDANQQFADASLLMSDLTPAATLADLCAQIDRLDNAFFDACVMHVNDNLDVLAGAGDPIRAGELRPAQLERVLALARSQYDAVIVDLGLGINPLAIHVLDQSDRICMLVRQSVLYLRTGRRMLDIFHELGYATGKVSVLVNQYDKHAPVNLQAFEQSFGMGVAHHFARDDKHAGAALDQGLPIMSIAKGSALAQDIVAFAHTLWPAPQKEKKGGLARLFAPKPRDVPQLKTNH</sequence>
<dbReference type="EMBL" id="CP012747">
    <property type="protein sequence ID" value="ALL66633.1"/>
    <property type="molecule type" value="Genomic_DNA"/>
</dbReference>
<dbReference type="Proteomes" id="UP000019146">
    <property type="component" value="Chromosome 2"/>
</dbReference>
<dbReference type="PANTHER" id="PTHR43384">
    <property type="entry name" value="SEPTUM SITE-DETERMINING PROTEIN MIND HOMOLOG, CHLOROPLASTIC-RELATED"/>
    <property type="match status" value="1"/>
</dbReference>
<dbReference type="InterPro" id="IPR050625">
    <property type="entry name" value="ParA/MinD_ATPase"/>
</dbReference>
<gene>
    <name evidence="2" type="ORF">K788_0005783</name>
</gene>
<protein>
    <submittedName>
        <fullName evidence="2">Type II/IV secretion system ATPase TadZ/CpaE, associated with Flp pilus assembly</fullName>
    </submittedName>
</protein>
<dbReference type="InterPro" id="IPR025669">
    <property type="entry name" value="AAA_dom"/>
</dbReference>
<dbReference type="AlphaFoldDB" id="A0A0P0RE07"/>
<evidence type="ECO:0000313" key="3">
    <source>
        <dbReference type="Proteomes" id="UP000019146"/>
    </source>
</evidence>
<name>A0A0P0RE07_9BURK</name>
<dbReference type="SUPFAM" id="SSF52540">
    <property type="entry name" value="P-loop containing nucleoside triphosphate hydrolases"/>
    <property type="match status" value="1"/>
</dbReference>
<organism evidence="2 3">
    <name type="scientific">Paraburkholderia caribensis MBA4</name>
    <dbReference type="NCBI Taxonomy" id="1323664"/>
    <lineage>
        <taxon>Bacteria</taxon>
        <taxon>Pseudomonadati</taxon>
        <taxon>Pseudomonadota</taxon>
        <taxon>Betaproteobacteria</taxon>
        <taxon>Burkholderiales</taxon>
        <taxon>Burkholderiaceae</taxon>
        <taxon>Paraburkholderia</taxon>
    </lineage>
</organism>
<dbReference type="GeneID" id="69970575"/>
<dbReference type="PANTHER" id="PTHR43384:SF13">
    <property type="entry name" value="SLR0110 PROTEIN"/>
    <property type="match status" value="1"/>
</dbReference>
<dbReference type="Pfam" id="PF13614">
    <property type="entry name" value="AAA_31"/>
    <property type="match status" value="1"/>
</dbReference>
<feature type="domain" description="AAA" evidence="1">
    <location>
        <begin position="133"/>
        <end position="279"/>
    </location>
</feature>
<reference evidence="2 3" key="1">
    <citation type="journal article" date="2014" name="Genome Announc.">
        <title>Draft Genome Sequence of the Haloacid-Degrading Burkholderia caribensis Strain MBA4.</title>
        <authorList>
            <person name="Pan Y."/>
            <person name="Kong K.F."/>
            <person name="Tsang J.S."/>
        </authorList>
    </citation>
    <scope>NUCLEOTIDE SEQUENCE [LARGE SCALE GENOMIC DNA]</scope>
    <source>
        <strain evidence="2 3">MBA4</strain>
    </source>
</reference>
<dbReference type="GO" id="GO:0009898">
    <property type="term" value="C:cytoplasmic side of plasma membrane"/>
    <property type="evidence" value="ECO:0007669"/>
    <property type="project" value="TreeGrafter"/>
</dbReference>
<dbReference type="GO" id="GO:0005524">
    <property type="term" value="F:ATP binding"/>
    <property type="evidence" value="ECO:0007669"/>
    <property type="project" value="TreeGrafter"/>
</dbReference>
<dbReference type="Gene3D" id="3.40.50.300">
    <property type="entry name" value="P-loop containing nucleotide triphosphate hydrolases"/>
    <property type="match status" value="1"/>
</dbReference>
<dbReference type="GO" id="GO:0051782">
    <property type="term" value="P:negative regulation of cell division"/>
    <property type="evidence" value="ECO:0007669"/>
    <property type="project" value="TreeGrafter"/>
</dbReference>
<dbReference type="Gene3D" id="3.40.50.2300">
    <property type="match status" value="1"/>
</dbReference>
<evidence type="ECO:0000313" key="2">
    <source>
        <dbReference type="EMBL" id="ALL66633.1"/>
    </source>
</evidence>